<dbReference type="Proteomes" id="UP001610063">
    <property type="component" value="Unassembled WGS sequence"/>
</dbReference>
<dbReference type="InterPro" id="IPR029044">
    <property type="entry name" value="Nucleotide-diphossugar_trans"/>
</dbReference>
<sequence length="317" mass="36992">MKQPTLSIILCGRNDRYGDDFIDRLKRSLLWNAQLAAKHHIQTELVFINYHPEENQKCISSLDIWPTSDYWNSRVITVRSASDAFLEFPAKNIGIRRARGQYFLITNADILLPELFFYSFHQWIKQSNTIYRADRLNVSRRYNTEAALINTADEYCVKGGIFYRPLMIPHGLYSALLPTYLGARRAVYSYLPFLLTPSEQFLLKHHFTASGDFTLAHRDVWHRIQGFREHTPISTHVDSLWLVKALSHQINLQELPIAVLHQSHERRHNFSSPSQEMNQMWSILQNQISEYLATRTPIVDTTDQWGNPKISYPEDSI</sequence>
<keyword evidence="2" id="KW-1185">Reference proteome</keyword>
<dbReference type="SUPFAM" id="SSF53448">
    <property type="entry name" value="Nucleotide-diphospho-sugar transferases"/>
    <property type="match status" value="1"/>
</dbReference>
<organism evidence="1 2">
    <name type="scientific">Marinoscillum luteum</name>
    <dbReference type="NCBI Taxonomy" id="861051"/>
    <lineage>
        <taxon>Bacteria</taxon>
        <taxon>Pseudomonadati</taxon>
        <taxon>Bacteroidota</taxon>
        <taxon>Cytophagia</taxon>
        <taxon>Cytophagales</taxon>
        <taxon>Reichenbachiellaceae</taxon>
        <taxon>Marinoscillum</taxon>
    </lineage>
</organism>
<dbReference type="Gene3D" id="3.90.550.10">
    <property type="entry name" value="Spore Coat Polysaccharide Biosynthesis Protein SpsA, Chain A"/>
    <property type="match status" value="1"/>
</dbReference>
<dbReference type="EMBL" id="JBIPKE010000020">
    <property type="protein sequence ID" value="MFH6985666.1"/>
    <property type="molecule type" value="Genomic_DNA"/>
</dbReference>
<protein>
    <recommendedName>
        <fullName evidence="3">Glycosyltransferase 2-like domain-containing protein</fullName>
    </recommendedName>
</protein>
<comment type="caution">
    <text evidence="1">The sequence shown here is derived from an EMBL/GenBank/DDBJ whole genome shotgun (WGS) entry which is preliminary data.</text>
</comment>
<reference evidence="1 2" key="1">
    <citation type="journal article" date="2013" name="Int. J. Syst. Evol. Microbiol.">
        <title>Marinoscillum luteum sp. nov., isolated from marine sediment.</title>
        <authorList>
            <person name="Cha I.T."/>
            <person name="Park S.J."/>
            <person name="Kim S.J."/>
            <person name="Kim J.G."/>
            <person name="Jung M.Y."/>
            <person name="Shin K.S."/>
            <person name="Kwon K.K."/>
            <person name="Yang S.H."/>
            <person name="Seo Y.S."/>
            <person name="Rhee S.K."/>
        </authorList>
    </citation>
    <scope>NUCLEOTIDE SEQUENCE [LARGE SCALE GENOMIC DNA]</scope>
    <source>
        <strain evidence="1 2">KCTC 23939</strain>
    </source>
</reference>
<evidence type="ECO:0000313" key="2">
    <source>
        <dbReference type="Proteomes" id="UP001610063"/>
    </source>
</evidence>
<evidence type="ECO:0000313" key="1">
    <source>
        <dbReference type="EMBL" id="MFH6985666.1"/>
    </source>
</evidence>
<evidence type="ECO:0008006" key="3">
    <source>
        <dbReference type="Google" id="ProtNLM"/>
    </source>
</evidence>
<name>A0ABW7NDM6_9BACT</name>
<proteinExistence type="predicted"/>
<dbReference type="RefSeq" id="WP_395419076.1">
    <property type="nucleotide sequence ID" value="NZ_JBIPKE010000020.1"/>
</dbReference>
<accession>A0ABW7NDM6</accession>
<gene>
    <name evidence="1" type="ORF">ACHKAR_19595</name>
</gene>